<protein>
    <submittedName>
        <fullName evidence="1">Uncharacterized protein</fullName>
    </submittedName>
</protein>
<dbReference type="EMBL" id="LAZR01029455">
    <property type="protein sequence ID" value="KKL59523.1"/>
    <property type="molecule type" value="Genomic_DNA"/>
</dbReference>
<proteinExistence type="predicted"/>
<comment type="caution">
    <text evidence="1">The sequence shown here is derived from an EMBL/GenBank/DDBJ whole genome shotgun (WGS) entry which is preliminary data.</text>
</comment>
<accession>A0A0F9DCR5</accession>
<organism evidence="1">
    <name type="scientific">marine sediment metagenome</name>
    <dbReference type="NCBI Taxonomy" id="412755"/>
    <lineage>
        <taxon>unclassified sequences</taxon>
        <taxon>metagenomes</taxon>
        <taxon>ecological metagenomes</taxon>
    </lineage>
</organism>
<name>A0A0F9DCR5_9ZZZZ</name>
<dbReference type="AlphaFoldDB" id="A0A0F9DCR5"/>
<evidence type="ECO:0000313" key="1">
    <source>
        <dbReference type="EMBL" id="KKL59523.1"/>
    </source>
</evidence>
<gene>
    <name evidence="1" type="ORF">LCGC14_2214460</name>
</gene>
<dbReference type="Gene3D" id="3.30.1360.40">
    <property type="match status" value="1"/>
</dbReference>
<sequence length="60" mass="6721">AEGQADRADRDADRREADARVLADVRDESDETIRLVIEPKSRNVDVDVLKDSLSRLSSPK</sequence>
<reference evidence="1" key="1">
    <citation type="journal article" date="2015" name="Nature">
        <title>Complex archaea that bridge the gap between prokaryotes and eukaryotes.</title>
        <authorList>
            <person name="Spang A."/>
            <person name="Saw J.H."/>
            <person name="Jorgensen S.L."/>
            <person name="Zaremba-Niedzwiedzka K."/>
            <person name="Martijn J."/>
            <person name="Lind A.E."/>
            <person name="van Eijk R."/>
            <person name="Schleper C."/>
            <person name="Guy L."/>
            <person name="Ettema T.J."/>
        </authorList>
    </citation>
    <scope>NUCLEOTIDE SEQUENCE</scope>
</reference>
<feature type="non-terminal residue" evidence="1">
    <location>
        <position position="1"/>
    </location>
</feature>